<dbReference type="AlphaFoldDB" id="A0A0E9PKQ9"/>
<reference evidence="1" key="1">
    <citation type="submission" date="2014-11" db="EMBL/GenBank/DDBJ databases">
        <authorList>
            <person name="Amaro Gonzalez C."/>
        </authorList>
    </citation>
    <scope>NUCLEOTIDE SEQUENCE</scope>
</reference>
<dbReference type="EMBL" id="GBXM01104174">
    <property type="protein sequence ID" value="JAH04403.1"/>
    <property type="molecule type" value="Transcribed_RNA"/>
</dbReference>
<sequence length="30" mass="3363">MGSFSCHVSVFTLASSLQSIGHTWYMKLFP</sequence>
<proteinExistence type="predicted"/>
<protein>
    <submittedName>
        <fullName evidence="1">Uncharacterized protein</fullName>
    </submittedName>
</protein>
<name>A0A0E9PKQ9_ANGAN</name>
<reference evidence="1" key="2">
    <citation type="journal article" date="2015" name="Fish Shellfish Immunol.">
        <title>Early steps in the European eel (Anguilla anguilla)-Vibrio vulnificus interaction in the gills: Role of the RtxA13 toxin.</title>
        <authorList>
            <person name="Callol A."/>
            <person name="Pajuelo D."/>
            <person name="Ebbesson L."/>
            <person name="Teles M."/>
            <person name="MacKenzie S."/>
            <person name="Amaro C."/>
        </authorList>
    </citation>
    <scope>NUCLEOTIDE SEQUENCE</scope>
</reference>
<evidence type="ECO:0000313" key="1">
    <source>
        <dbReference type="EMBL" id="JAH04403.1"/>
    </source>
</evidence>
<organism evidence="1">
    <name type="scientific">Anguilla anguilla</name>
    <name type="common">European freshwater eel</name>
    <name type="synonym">Muraena anguilla</name>
    <dbReference type="NCBI Taxonomy" id="7936"/>
    <lineage>
        <taxon>Eukaryota</taxon>
        <taxon>Metazoa</taxon>
        <taxon>Chordata</taxon>
        <taxon>Craniata</taxon>
        <taxon>Vertebrata</taxon>
        <taxon>Euteleostomi</taxon>
        <taxon>Actinopterygii</taxon>
        <taxon>Neopterygii</taxon>
        <taxon>Teleostei</taxon>
        <taxon>Anguilliformes</taxon>
        <taxon>Anguillidae</taxon>
        <taxon>Anguilla</taxon>
    </lineage>
</organism>
<accession>A0A0E9PKQ9</accession>